<accession>A0ABU3VX97</accession>
<evidence type="ECO:0000256" key="1">
    <source>
        <dbReference type="SAM" id="Phobius"/>
    </source>
</evidence>
<proteinExistence type="predicted"/>
<protein>
    <submittedName>
        <fullName evidence="2">Uncharacterized protein</fullName>
    </submittedName>
</protein>
<feature type="transmembrane region" description="Helical" evidence="1">
    <location>
        <begin position="76"/>
        <end position="96"/>
    </location>
</feature>
<dbReference type="RefSeq" id="WP_316973570.1">
    <property type="nucleotide sequence ID" value="NZ_JAWIIJ010000005.1"/>
</dbReference>
<sequence length="99" mass="10590">MSLMGVILGTLGQLMLAFMLFMFSVFMGAGAANTTELQPWQTALLNGAIYALPGLCVLTAEGVFVSYLAGAGSSQYHWYWLPVVVAVFYGVFVGLLTGR</sequence>
<keyword evidence="3" id="KW-1185">Reference proteome</keyword>
<dbReference type="EMBL" id="JAWIIJ010000005">
    <property type="protein sequence ID" value="MDV2078907.1"/>
    <property type="molecule type" value="Genomic_DNA"/>
</dbReference>
<dbReference type="Proteomes" id="UP001269819">
    <property type="component" value="Unassembled WGS sequence"/>
</dbReference>
<reference evidence="2 3" key="1">
    <citation type="submission" date="2023-10" db="EMBL/GenBank/DDBJ databases">
        <title>Characteristics and mechanism of a salt-tolerant marine origin heterotrophic nitrifying- aerobic denitrifying bacteria Marinobacter xestospongiae HN1.</title>
        <authorList>
            <person name="Qi R."/>
        </authorList>
    </citation>
    <scope>NUCLEOTIDE SEQUENCE [LARGE SCALE GENOMIC DNA]</scope>
    <source>
        <strain evidence="2 3">HN1</strain>
    </source>
</reference>
<organism evidence="2 3">
    <name type="scientific">Marinobacter xestospongiae</name>
    <dbReference type="NCBI Taxonomy" id="994319"/>
    <lineage>
        <taxon>Bacteria</taxon>
        <taxon>Pseudomonadati</taxon>
        <taxon>Pseudomonadota</taxon>
        <taxon>Gammaproteobacteria</taxon>
        <taxon>Pseudomonadales</taxon>
        <taxon>Marinobacteraceae</taxon>
        <taxon>Marinobacter</taxon>
    </lineage>
</organism>
<feature type="transmembrane region" description="Helical" evidence="1">
    <location>
        <begin position="6"/>
        <end position="32"/>
    </location>
</feature>
<name>A0ABU3VX97_9GAMM</name>
<keyword evidence="1" id="KW-1133">Transmembrane helix</keyword>
<gene>
    <name evidence="2" type="ORF">RYS15_09425</name>
</gene>
<keyword evidence="1" id="KW-0472">Membrane</keyword>
<comment type="caution">
    <text evidence="2">The sequence shown here is derived from an EMBL/GenBank/DDBJ whole genome shotgun (WGS) entry which is preliminary data.</text>
</comment>
<evidence type="ECO:0000313" key="3">
    <source>
        <dbReference type="Proteomes" id="UP001269819"/>
    </source>
</evidence>
<feature type="transmembrane region" description="Helical" evidence="1">
    <location>
        <begin position="44"/>
        <end position="70"/>
    </location>
</feature>
<evidence type="ECO:0000313" key="2">
    <source>
        <dbReference type="EMBL" id="MDV2078907.1"/>
    </source>
</evidence>
<keyword evidence="1" id="KW-0812">Transmembrane</keyword>